<dbReference type="InterPro" id="IPR002156">
    <property type="entry name" value="RNaseH_domain"/>
</dbReference>
<gene>
    <name evidence="2" type="ORF">Forpe1208_v016589</name>
</gene>
<feature type="domain" description="RNase H type-1" evidence="1">
    <location>
        <begin position="53"/>
        <end position="191"/>
    </location>
</feature>
<name>A0A8J5NF61_FUSOX</name>
<sequence length="493" mass="55359">MVPYGVWNMDRKPGRQEHITPYIVPPWWQGPQTFIEASIEEAQARHEQIIQDELDAIHIYTDGSGIDGSIGAAAVCTTTQETKSAYMGDETTSTVYAGELQGISLALQIAQEDRSKGNRRSKVAIYTDNQAAIRSTARPKGKSGAYLLKNITQQIDELRTQDLNTEIRWVPAHIGIQGNEDADRAAKEATGWREDSLTGPRAVEPQQLYPLRSTMKTWSHKETIKSWETSWVSETRGRASFRHTPKPSRKVLDLHDGLIKKRSALLMQLRTEKIGFNDFLFGRRVPGITSNRCPCGSDRQTVAHVLLRCRRHRQLRDQELGQLRGRNNLRKLLNERNAAAKAIKFIEPALIISGFPPTTLTPCPTPPSSVFSRLSQPKTVAKQLEEAAVGALPPNPTIEDLPKITWKNRRFVQEDLLARKGAKGRKSWIRSHGTFLVELNYQDLPIGHVWCCNRCDMRGAAEFFSVQATSSAADHLRKSVLIPFNLIDKISSS</sequence>
<comment type="caution">
    <text evidence="2">The sequence shown here is derived from an EMBL/GenBank/DDBJ whole genome shotgun (WGS) entry which is preliminary data.</text>
</comment>
<organism evidence="2 3">
    <name type="scientific">Fusarium oxysporum f. sp. rapae</name>
    <dbReference type="NCBI Taxonomy" id="485398"/>
    <lineage>
        <taxon>Eukaryota</taxon>
        <taxon>Fungi</taxon>
        <taxon>Dikarya</taxon>
        <taxon>Ascomycota</taxon>
        <taxon>Pezizomycotina</taxon>
        <taxon>Sordariomycetes</taxon>
        <taxon>Hypocreomycetidae</taxon>
        <taxon>Hypocreales</taxon>
        <taxon>Nectriaceae</taxon>
        <taxon>Fusarium</taxon>
        <taxon>Fusarium oxysporum species complex</taxon>
    </lineage>
</organism>
<dbReference type="GO" id="GO:0004523">
    <property type="term" value="F:RNA-DNA hybrid ribonuclease activity"/>
    <property type="evidence" value="ECO:0007669"/>
    <property type="project" value="InterPro"/>
</dbReference>
<dbReference type="EMBL" id="JAELUQ010000015">
    <property type="protein sequence ID" value="KAG7403411.1"/>
    <property type="molecule type" value="Genomic_DNA"/>
</dbReference>
<dbReference type="Pfam" id="PF00075">
    <property type="entry name" value="RNase_H"/>
    <property type="match status" value="1"/>
</dbReference>
<dbReference type="Proteomes" id="UP000694050">
    <property type="component" value="Unassembled WGS sequence"/>
</dbReference>
<dbReference type="CDD" id="cd09276">
    <property type="entry name" value="Rnase_HI_RT_non_LTR"/>
    <property type="match status" value="1"/>
</dbReference>
<accession>A0A8J5NF61</accession>
<dbReference type="PANTHER" id="PTHR10642:SF25">
    <property type="entry name" value="RNASE H TYPE-1 DOMAIN-CONTAINING PROTEIN"/>
    <property type="match status" value="1"/>
</dbReference>
<protein>
    <recommendedName>
        <fullName evidence="1">RNase H type-1 domain-containing protein</fullName>
    </recommendedName>
</protein>
<dbReference type="GO" id="GO:0003676">
    <property type="term" value="F:nucleic acid binding"/>
    <property type="evidence" value="ECO:0007669"/>
    <property type="project" value="InterPro"/>
</dbReference>
<reference evidence="2" key="1">
    <citation type="submission" date="2021-04" db="EMBL/GenBank/DDBJ databases">
        <title>First draft genome resource for Brassicaceae pathogens Fusarium oxysporum f. sp. raphani and Fusarium oxysporum f. sp. rapae.</title>
        <authorList>
            <person name="Asai S."/>
        </authorList>
    </citation>
    <scope>NUCLEOTIDE SEQUENCE</scope>
    <source>
        <strain evidence="2">Tf1208</strain>
    </source>
</reference>
<dbReference type="PROSITE" id="PS50879">
    <property type="entry name" value="RNASE_H_1"/>
    <property type="match status" value="1"/>
</dbReference>
<proteinExistence type="predicted"/>
<dbReference type="GO" id="GO:0043137">
    <property type="term" value="P:DNA replication, removal of RNA primer"/>
    <property type="evidence" value="ECO:0007669"/>
    <property type="project" value="TreeGrafter"/>
</dbReference>
<dbReference type="AlphaFoldDB" id="A0A8J5NF61"/>
<evidence type="ECO:0000313" key="2">
    <source>
        <dbReference type="EMBL" id="KAG7403411.1"/>
    </source>
</evidence>
<evidence type="ECO:0000313" key="3">
    <source>
        <dbReference type="Proteomes" id="UP000694050"/>
    </source>
</evidence>
<evidence type="ECO:0000259" key="1">
    <source>
        <dbReference type="PROSITE" id="PS50879"/>
    </source>
</evidence>
<dbReference type="PANTHER" id="PTHR10642">
    <property type="entry name" value="RIBONUCLEASE H1"/>
    <property type="match status" value="1"/>
</dbReference>
<dbReference type="InterPro" id="IPR050092">
    <property type="entry name" value="RNase_H"/>
</dbReference>